<evidence type="ECO:0000313" key="4">
    <source>
        <dbReference type="Proteomes" id="UP000003100"/>
    </source>
</evidence>
<dbReference type="InterPro" id="IPR003488">
    <property type="entry name" value="DprA"/>
</dbReference>
<dbReference type="HOGENOM" id="CLU_029601_0_3_9"/>
<dbReference type="PANTHER" id="PTHR43022:SF1">
    <property type="entry name" value="PROTEIN SMF"/>
    <property type="match status" value="1"/>
</dbReference>
<dbReference type="NCBIfam" id="TIGR00732">
    <property type="entry name" value="dprA"/>
    <property type="match status" value="1"/>
</dbReference>
<reference evidence="3 4" key="2">
    <citation type="submission" date="2009-02" db="EMBL/GenBank/DDBJ databases">
        <title>Draft genome sequence of Blautia hydrogenotrophica DSM 10507 (Ruminococcus hydrogenotrophicus DSM 10507).</title>
        <authorList>
            <person name="Sudarsanam P."/>
            <person name="Ley R."/>
            <person name="Guruge J."/>
            <person name="Turnbaugh P.J."/>
            <person name="Mahowald M."/>
            <person name="Liep D."/>
            <person name="Gordon J."/>
        </authorList>
    </citation>
    <scope>NUCLEOTIDE SEQUENCE [LARGE SCALE GENOMIC DNA]</scope>
    <source>
        <strain evidence="4">DSM 10507 / JCM 14656 / S5a33</strain>
    </source>
</reference>
<dbReference type="EMBL" id="ACBZ01000162">
    <property type="protein sequence ID" value="EEG48141.1"/>
    <property type="molecule type" value="Genomic_DNA"/>
</dbReference>
<evidence type="ECO:0000259" key="2">
    <source>
        <dbReference type="Pfam" id="PF02481"/>
    </source>
</evidence>
<accession>C0CQ15</accession>
<dbReference type="GeneID" id="86822492"/>
<dbReference type="GO" id="GO:0009294">
    <property type="term" value="P:DNA-mediated transformation"/>
    <property type="evidence" value="ECO:0007669"/>
    <property type="project" value="InterPro"/>
</dbReference>
<evidence type="ECO:0000313" key="3">
    <source>
        <dbReference type="EMBL" id="EEG48141.1"/>
    </source>
</evidence>
<reference evidence="3 4" key="1">
    <citation type="submission" date="2009-01" db="EMBL/GenBank/DDBJ databases">
        <authorList>
            <person name="Fulton L."/>
            <person name="Clifton S."/>
            <person name="Fulton B."/>
            <person name="Xu J."/>
            <person name="Minx P."/>
            <person name="Pepin K.H."/>
            <person name="Johnson M."/>
            <person name="Bhonagiri V."/>
            <person name="Nash W.E."/>
            <person name="Mardis E.R."/>
            <person name="Wilson R.K."/>
        </authorList>
    </citation>
    <scope>NUCLEOTIDE SEQUENCE [LARGE SCALE GENOMIC DNA]</scope>
    <source>
        <strain evidence="4">DSM 10507 / JCM 14656 / S5a33</strain>
    </source>
</reference>
<sequence>MEEIYYLDIECIERGSEKYPRRLRQLRGMPKKLYVRGELPRDDRPTIAIVGARACSAYGRRQAFLYAQEMSRAGVQVISGLAAGIDGRAHSGALEGGTPTFAVLGSGVDICYPKQHDSLYRQVWQSGGLISEKKPGTMPLGCYFPARNRIISGLADVVLVIEAREKSGSLITVDFAMEQGKSVYALPGPVDSSLSRGCHQLLEQGAGVAGSPQKILEEWGIQRETREDSAKKNSVRLARDLNLVYSGLDLQPKNLHEIVEYTHFSVTKTINCLTELELEGLVERIGHNFFVKKTIL</sequence>
<dbReference type="InterPro" id="IPR036388">
    <property type="entry name" value="WH-like_DNA-bd_sf"/>
</dbReference>
<dbReference type="PANTHER" id="PTHR43022">
    <property type="entry name" value="PROTEIN SMF"/>
    <property type="match status" value="1"/>
</dbReference>
<dbReference type="SUPFAM" id="SSF102405">
    <property type="entry name" value="MCP/YpsA-like"/>
    <property type="match status" value="1"/>
</dbReference>
<dbReference type="InterPro" id="IPR057666">
    <property type="entry name" value="DrpA_SLOG"/>
</dbReference>
<name>C0CQ15_BLAHS</name>
<feature type="domain" description="Smf/DprA SLOG" evidence="2">
    <location>
        <begin position="12"/>
        <end position="219"/>
    </location>
</feature>
<dbReference type="PATRIC" id="fig|476272.21.peg.1102"/>
<dbReference type="Gene3D" id="1.10.10.10">
    <property type="entry name" value="Winged helix-like DNA-binding domain superfamily/Winged helix DNA-binding domain"/>
    <property type="match status" value="1"/>
</dbReference>
<dbReference type="Pfam" id="PF02481">
    <property type="entry name" value="DNA_processg_A"/>
    <property type="match status" value="1"/>
</dbReference>
<comment type="similarity">
    <text evidence="1">Belongs to the DprA/Smf family.</text>
</comment>
<comment type="caution">
    <text evidence="3">The sequence shown here is derived from an EMBL/GenBank/DDBJ whole genome shotgun (WGS) entry which is preliminary data.</text>
</comment>
<proteinExistence type="inferred from homology"/>
<gene>
    <name evidence="3" type="ORF">RUMHYD_02967</name>
</gene>
<evidence type="ECO:0000256" key="1">
    <source>
        <dbReference type="ARBA" id="ARBA00006525"/>
    </source>
</evidence>
<protein>
    <recommendedName>
        <fullName evidence="2">Smf/DprA SLOG domain-containing protein</fullName>
    </recommendedName>
</protein>
<keyword evidence="4" id="KW-1185">Reference proteome</keyword>
<dbReference type="RefSeq" id="WP_005950770.1">
    <property type="nucleotide sequence ID" value="NZ_CP136423.1"/>
</dbReference>
<organism evidence="3 4">
    <name type="scientific">Blautia hydrogenotrophica (strain DSM 10507 / JCM 14656 / S5a33)</name>
    <name type="common">Ruminococcus hydrogenotrophicus</name>
    <dbReference type="NCBI Taxonomy" id="476272"/>
    <lineage>
        <taxon>Bacteria</taxon>
        <taxon>Bacillati</taxon>
        <taxon>Bacillota</taxon>
        <taxon>Clostridia</taxon>
        <taxon>Lachnospirales</taxon>
        <taxon>Lachnospiraceae</taxon>
        <taxon>Blautia</taxon>
    </lineage>
</organism>
<dbReference type="eggNOG" id="COG0758">
    <property type="taxonomic scope" value="Bacteria"/>
</dbReference>
<dbReference type="Gene3D" id="3.40.50.450">
    <property type="match status" value="1"/>
</dbReference>
<dbReference type="AlphaFoldDB" id="C0CQ15"/>
<dbReference type="Proteomes" id="UP000003100">
    <property type="component" value="Unassembled WGS sequence"/>
</dbReference>